<dbReference type="Gene3D" id="3.90.1150.10">
    <property type="entry name" value="Aspartate Aminotransferase, domain 1"/>
    <property type="match status" value="1"/>
</dbReference>
<comment type="cofactor">
    <cofactor evidence="1">
        <name>pyridoxal 5'-phosphate</name>
        <dbReference type="ChEBI" id="CHEBI:597326"/>
    </cofactor>
</comment>
<dbReference type="GO" id="GO:0030170">
    <property type="term" value="F:pyridoxal phosphate binding"/>
    <property type="evidence" value="ECO:0007669"/>
    <property type="project" value="InterPro"/>
</dbReference>
<dbReference type="PROSITE" id="PS00600">
    <property type="entry name" value="AA_TRANSFER_CLASS_3"/>
    <property type="match status" value="1"/>
</dbReference>
<dbReference type="STRING" id="580340.Tlie_1472"/>
<dbReference type="CDD" id="cd00610">
    <property type="entry name" value="OAT_like"/>
    <property type="match status" value="1"/>
</dbReference>
<keyword evidence="2 6" id="KW-0032">Aminotransferase</keyword>
<keyword evidence="7" id="KW-1185">Reference proteome</keyword>
<dbReference type="Pfam" id="PF00202">
    <property type="entry name" value="Aminotran_3"/>
    <property type="match status" value="1"/>
</dbReference>
<protein>
    <submittedName>
        <fullName evidence="6">Aminotransferase class-III</fullName>
    </submittedName>
</protein>
<dbReference type="InterPro" id="IPR049704">
    <property type="entry name" value="Aminotrans_3_PPA_site"/>
</dbReference>
<dbReference type="InterPro" id="IPR015421">
    <property type="entry name" value="PyrdxlP-dep_Trfase_major"/>
</dbReference>
<evidence type="ECO:0000313" key="7">
    <source>
        <dbReference type="Proteomes" id="UP000005868"/>
    </source>
</evidence>
<evidence type="ECO:0000313" key="6">
    <source>
        <dbReference type="EMBL" id="AER67197.1"/>
    </source>
</evidence>
<gene>
    <name evidence="6" type="ordered locus">Tlie_1472</name>
</gene>
<dbReference type="InterPro" id="IPR050103">
    <property type="entry name" value="Class-III_PLP-dep_AT"/>
</dbReference>
<dbReference type="OrthoDB" id="1906at2"/>
<evidence type="ECO:0000256" key="5">
    <source>
        <dbReference type="RuleBase" id="RU003560"/>
    </source>
</evidence>
<evidence type="ECO:0000256" key="2">
    <source>
        <dbReference type="ARBA" id="ARBA00022576"/>
    </source>
</evidence>
<dbReference type="AlphaFoldDB" id="G7V708"/>
<evidence type="ECO:0000256" key="1">
    <source>
        <dbReference type="ARBA" id="ARBA00001933"/>
    </source>
</evidence>
<dbReference type="GO" id="GO:0008483">
    <property type="term" value="F:transaminase activity"/>
    <property type="evidence" value="ECO:0007669"/>
    <property type="project" value="UniProtKB-KW"/>
</dbReference>
<accession>G7V708</accession>
<dbReference type="FunFam" id="3.40.640.10:FF:000004">
    <property type="entry name" value="Acetylornithine aminotransferase"/>
    <property type="match status" value="1"/>
</dbReference>
<dbReference type="SUPFAM" id="SSF53383">
    <property type="entry name" value="PLP-dependent transferases"/>
    <property type="match status" value="1"/>
</dbReference>
<dbReference type="eggNOG" id="COG4992">
    <property type="taxonomic scope" value="Bacteria"/>
</dbReference>
<evidence type="ECO:0000256" key="3">
    <source>
        <dbReference type="ARBA" id="ARBA00022679"/>
    </source>
</evidence>
<dbReference type="PANTHER" id="PTHR11986:SF79">
    <property type="entry name" value="ACETYLORNITHINE AMINOTRANSFERASE, MITOCHONDRIAL"/>
    <property type="match status" value="1"/>
</dbReference>
<dbReference type="InterPro" id="IPR005814">
    <property type="entry name" value="Aminotrans_3"/>
</dbReference>
<keyword evidence="3 6" id="KW-0808">Transferase</keyword>
<name>G7V708_THELD</name>
<dbReference type="GO" id="GO:0042802">
    <property type="term" value="F:identical protein binding"/>
    <property type="evidence" value="ECO:0007669"/>
    <property type="project" value="TreeGrafter"/>
</dbReference>
<dbReference type="EMBL" id="CP003096">
    <property type="protein sequence ID" value="AER67197.1"/>
    <property type="molecule type" value="Genomic_DNA"/>
</dbReference>
<proteinExistence type="inferred from homology"/>
<dbReference type="Proteomes" id="UP000005868">
    <property type="component" value="Chromosome"/>
</dbReference>
<evidence type="ECO:0000256" key="4">
    <source>
        <dbReference type="ARBA" id="ARBA00022898"/>
    </source>
</evidence>
<dbReference type="KEGG" id="tli:Tlie_1472"/>
<dbReference type="PANTHER" id="PTHR11986">
    <property type="entry name" value="AMINOTRANSFERASE CLASS III"/>
    <property type="match status" value="1"/>
</dbReference>
<sequence>MESQIYGNRGLTLTRGSGTEIYDKDGNRYLDFFMGHGAALFGHNHPALVKALKDASERPWTIGGGFESEERKKACEALSFFLPDYRIYWANSGAEAIESALKICALNRPKRSKVLALRRGFHGRTLGALSLTFNPKYRSNFTSFLFNVEHYAPQDLPPKIDEDTLAVFVEPIQGEGGVYPLDASLGEAISEQCRKTKALLVADEIQTGFGRCGEISISSTYGLNPDIICLSKGVAGGLPVGLTLWRKELSDFVPQSHGSTAGGNPLVCSVAFAAIQLLKEEKYPKQASEKGEYFRFLLSSIKNPLIEEIRGQGLLVGVQLRCKASSIIKDLQSKGLLALPAGPTVLRFMPPFVAEKEHFEEATSILEEVLANHA</sequence>
<dbReference type="InterPro" id="IPR015422">
    <property type="entry name" value="PyrdxlP-dep_Trfase_small"/>
</dbReference>
<organism evidence="6 7">
    <name type="scientific">Thermovirga lienii (strain ATCC BAA-1197 / DSM 17291 / Cas60314)</name>
    <dbReference type="NCBI Taxonomy" id="580340"/>
    <lineage>
        <taxon>Bacteria</taxon>
        <taxon>Thermotogati</taxon>
        <taxon>Synergistota</taxon>
        <taxon>Synergistia</taxon>
        <taxon>Synergistales</taxon>
        <taxon>Thermovirgaceae</taxon>
        <taxon>Thermovirga</taxon>
    </lineage>
</organism>
<comment type="similarity">
    <text evidence="5">Belongs to the class-III pyridoxal-phosphate-dependent aminotransferase family.</text>
</comment>
<dbReference type="Gene3D" id="3.40.640.10">
    <property type="entry name" value="Type I PLP-dependent aspartate aminotransferase-like (Major domain)"/>
    <property type="match status" value="1"/>
</dbReference>
<reference evidence="7" key="1">
    <citation type="submission" date="2011-10" db="EMBL/GenBank/DDBJ databases">
        <title>The complete genome of chromosome of Thermovirga lienii DSM 17291.</title>
        <authorList>
            <consortium name="US DOE Joint Genome Institute (JGI-PGF)"/>
            <person name="Lucas S."/>
            <person name="Copeland A."/>
            <person name="Lapidus A."/>
            <person name="Glavina del Rio T."/>
            <person name="Dalin E."/>
            <person name="Tice H."/>
            <person name="Bruce D."/>
            <person name="Goodwin L."/>
            <person name="Pitluck S."/>
            <person name="Peters L."/>
            <person name="Mikhailova N."/>
            <person name="Saunders E."/>
            <person name="Kyrpides N."/>
            <person name="Mavromatis K."/>
            <person name="Ivanova N."/>
            <person name="Last F.I."/>
            <person name="Brettin T."/>
            <person name="Detter J.C."/>
            <person name="Han C."/>
            <person name="Larimer F."/>
            <person name="Land M."/>
            <person name="Hauser L."/>
            <person name="Markowitz V."/>
            <person name="Cheng J.-F."/>
            <person name="Hugenholtz P."/>
            <person name="Woyke T."/>
            <person name="Wu D."/>
            <person name="Spring S."/>
            <person name="Schroeder M."/>
            <person name="Brambilla E.-M."/>
            <person name="Klenk H.-P."/>
            <person name="Eisen J.A."/>
        </authorList>
    </citation>
    <scope>NUCLEOTIDE SEQUENCE [LARGE SCALE GENOMIC DNA]</scope>
    <source>
        <strain evidence="7">ATCC BAA-1197 / DSM 17291 / Cas60314</strain>
    </source>
</reference>
<dbReference type="InterPro" id="IPR015424">
    <property type="entry name" value="PyrdxlP-dep_Trfase"/>
</dbReference>
<dbReference type="HOGENOM" id="CLU_016922_10_0_0"/>
<reference evidence="6 7" key="2">
    <citation type="journal article" date="2012" name="Stand. Genomic Sci.">
        <title>Genome sequence of the moderately thermophilic, amino-acid-degrading and sulfur-reducing bacterium Thermovirga lienii type strain (Cas60314(T)).</title>
        <authorList>
            <person name="Goker M."/>
            <person name="Saunders E."/>
            <person name="Lapidus A."/>
            <person name="Nolan M."/>
            <person name="Lucas S."/>
            <person name="Hammon N."/>
            <person name="Deshpande S."/>
            <person name="Cheng J.F."/>
            <person name="Han C."/>
            <person name="Tapia R."/>
            <person name="Goodwin L.A."/>
            <person name="Pitluck S."/>
            <person name="Liolios K."/>
            <person name="Mavromatis K."/>
            <person name="Pagani I."/>
            <person name="Ivanova N."/>
            <person name="Mikhailova N."/>
            <person name="Pati A."/>
            <person name="Chen A."/>
            <person name="Palaniappan K."/>
            <person name="Land M."/>
            <person name="Chang Y.J."/>
            <person name="Jeffries C.D."/>
            <person name="Brambilla E.M."/>
            <person name="Rohde M."/>
            <person name="Spring S."/>
            <person name="Detter J.C."/>
            <person name="Woyke T."/>
            <person name="Bristow J."/>
            <person name="Eisen J.A."/>
            <person name="Markowitz V."/>
            <person name="Hugenholtz P."/>
            <person name="Kyrpides N.C."/>
            <person name="Klenk H.P."/>
        </authorList>
    </citation>
    <scope>NUCLEOTIDE SEQUENCE [LARGE SCALE GENOMIC DNA]</scope>
    <source>
        <strain evidence="7">ATCC BAA-1197 / DSM 17291 / Cas60314</strain>
    </source>
</reference>
<keyword evidence="4 5" id="KW-0663">Pyridoxal phosphate</keyword>
<dbReference type="PIRSF" id="PIRSF000521">
    <property type="entry name" value="Transaminase_4ab_Lys_Orn"/>
    <property type="match status" value="1"/>
</dbReference>